<dbReference type="PANTHER" id="PTHR14132:SF14">
    <property type="entry name" value="FXYD DOMAIN-CONTAINING ION TRANSPORT REGULATOR 5"/>
    <property type="match status" value="1"/>
</dbReference>
<dbReference type="PANTHER" id="PTHR14132">
    <property type="entry name" value="SODIUM/POTASSIUM-TRANSPORTING ATPASE SUBUNIT GAMMA"/>
    <property type="match status" value="1"/>
</dbReference>
<keyword evidence="3 7" id="KW-0813">Transport</keyword>
<dbReference type="Proteomes" id="UP000694409">
    <property type="component" value="Unassembled WGS sequence"/>
</dbReference>
<reference evidence="8" key="1">
    <citation type="submission" date="2025-08" db="UniProtKB">
        <authorList>
            <consortium name="Ensembl"/>
        </authorList>
    </citation>
    <scope>IDENTIFICATION</scope>
</reference>
<dbReference type="CDD" id="cd20328">
    <property type="entry name" value="FXYD3-like"/>
    <property type="match status" value="1"/>
</dbReference>
<dbReference type="GO" id="GO:0006811">
    <property type="term" value="P:monoatomic ion transport"/>
    <property type="evidence" value="ECO:0007669"/>
    <property type="project" value="UniProtKB-KW"/>
</dbReference>
<keyword evidence="6 7" id="KW-0472">Membrane</keyword>
<comment type="similarity">
    <text evidence="2 7">Belongs to the FXYD family.</text>
</comment>
<evidence type="ECO:0000256" key="1">
    <source>
        <dbReference type="ARBA" id="ARBA00004167"/>
    </source>
</evidence>
<dbReference type="Pfam" id="PF02038">
    <property type="entry name" value="ATP1G1_PLM_MAT8"/>
    <property type="match status" value="1"/>
</dbReference>
<dbReference type="GO" id="GO:0017080">
    <property type="term" value="F:sodium channel regulator activity"/>
    <property type="evidence" value="ECO:0007669"/>
    <property type="project" value="TreeGrafter"/>
</dbReference>
<organism evidence="8 9">
    <name type="scientific">Serinus canaria</name>
    <name type="common">Island canary</name>
    <name type="synonym">Fringilla canaria</name>
    <dbReference type="NCBI Taxonomy" id="9135"/>
    <lineage>
        <taxon>Eukaryota</taxon>
        <taxon>Metazoa</taxon>
        <taxon>Chordata</taxon>
        <taxon>Craniata</taxon>
        <taxon>Vertebrata</taxon>
        <taxon>Euteleostomi</taxon>
        <taxon>Archelosauria</taxon>
        <taxon>Archosauria</taxon>
        <taxon>Dinosauria</taxon>
        <taxon>Saurischia</taxon>
        <taxon>Theropoda</taxon>
        <taxon>Coelurosauria</taxon>
        <taxon>Aves</taxon>
        <taxon>Neognathae</taxon>
        <taxon>Neoaves</taxon>
        <taxon>Telluraves</taxon>
        <taxon>Australaves</taxon>
        <taxon>Passeriformes</taxon>
        <taxon>Passeroidea</taxon>
        <taxon>Fringillidae</taxon>
        <taxon>Carduelinae</taxon>
        <taxon>Serinus</taxon>
    </lineage>
</organism>
<protein>
    <recommendedName>
        <fullName evidence="7">FXYD domain-containing ion transport regulator</fullName>
    </recommendedName>
</protein>
<evidence type="ECO:0000256" key="5">
    <source>
        <dbReference type="ARBA" id="ARBA00023065"/>
    </source>
</evidence>
<name>A0A8C9L3U4_SERCA</name>
<evidence type="ECO:0000256" key="6">
    <source>
        <dbReference type="ARBA" id="ARBA00023136"/>
    </source>
</evidence>
<dbReference type="AlphaFoldDB" id="A0A8C9L3U4"/>
<dbReference type="GO" id="GO:0016020">
    <property type="term" value="C:membrane"/>
    <property type="evidence" value="ECO:0007669"/>
    <property type="project" value="UniProtKB-SubCell"/>
</dbReference>
<proteinExistence type="inferred from homology"/>
<evidence type="ECO:0000256" key="3">
    <source>
        <dbReference type="ARBA" id="ARBA00022448"/>
    </source>
</evidence>
<evidence type="ECO:0000256" key="4">
    <source>
        <dbReference type="ARBA" id="ARBA00022692"/>
    </source>
</evidence>
<evidence type="ECO:0000256" key="2">
    <source>
        <dbReference type="ARBA" id="ARBA00005948"/>
    </source>
</evidence>
<dbReference type="Gene3D" id="1.20.5.780">
    <property type="entry name" value="Single helix bin"/>
    <property type="match status" value="1"/>
</dbReference>
<evidence type="ECO:0000313" key="9">
    <source>
        <dbReference type="Proteomes" id="UP000694409"/>
    </source>
</evidence>
<keyword evidence="4 7" id="KW-0812">Transmembrane</keyword>
<sequence length="72" mass="7571">CSQVSPGLPVLSQGLSPSCPQVCPRCPQCPRVSPDWCHLRVGGLVVAAVLSVLGIAVLLSGKCKCRSKARWD</sequence>
<feature type="transmembrane region" description="Helical" evidence="7">
    <location>
        <begin position="41"/>
        <end position="61"/>
    </location>
</feature>
<keyword evidence="9" id="KW-1185">Reference proteome</keyword>
<dbReference type="InterPro" id="IPR000272">
    <property type="entry name" value="Ion-transport_regulator_FXYD"/>
</dbReference>
<evidence type="ECO:0000256" key="7">
    <source>
        <dbReference type="RuleBase" id="RU364131"/>
    </source>
</evidence>
<accession>A0A8C9L3U4</accession>
<keyword evidence="7" id="KW-1133">Transmembrane helix</keyword>
<comment type="subcellular location">
    <subcellularLocation>
        <location evidence="1">Membrane</location>
        <topology evidence="1">Single-pass membrane protein</topology>
    </subcellularLocation>
</comment>
<dbReference type="GO" id="GO:0043269">
    <property type="term" value="P:regulation of monoatomic ion transport"/>
    <property type="evidence" value="ECO:0007669"/>
    <property type="project" value="InterPro"/>
</dbReference>
<reference evidence="8" key="2">
    <citation type="submission" date="2025-09" db="UniProtKB">
        <authorList>
            <consortium name="Ensembl"/>
        </authorList>
    </citation>
    <scope>IDENTIFICATION</scope>
</reference>
<evidence type="ECO:0000313" key="8">
    <source>
        <dbReference type="Ensembl" id="ENSSCAP00000001925.1"/>
    </source>
</evidence>
<dbReference type="Ensembl" id="ENSSCAT00000002251.1">
    <property type="protein sequence ID" value="ENSSCAP00000001925.1"/>
    <property type="gene ID" value="ENSSCAG00000001669.1"/>
</dbReference>
<keyword evidence="5 7" id="KW-0406">Ion transport</keyword>